<gene>
    <name evidence="1" type="ORF">C665_05483</name>
</gene>
<comment type="caution">
    <text evidence="1">The sequence shown here is derived from an EMBL/GenBank/DDBJ whole genome shotgun (WGS) entry which is preliminary data.</text>
</comment>
<dbReference type="Proteomes" id="UP000013042">
    <property type="component" value="Unassembled WGS sequence"/>
</dbReference>
<dbReference type="RefSeq" id="WP_004302138.1">
    <property type="nucleotide sequence ID" value="NZ_AMXD01000020.1"/>
</dbReference>
<name>N6YYN2_THASP</name>
<evidence type="ECO:0000313" key="2">
    <source>
        <dbReference type="Proteomes" id="UP000013042"/>
    </source>
</evidence>
<organism evidence="1 2">
    <name type="scientific">Thauera aminoaromatica S2</name>
    <dbReference type="NCBI Taxonomy" id="1234381"/>
    <lineage>
        <taxon>Bacteria</taxon>
        <taxon>Pseudomonadati</taxon>
        <taxon>Pseudomonadota</taxon>
        <taxon>Betaproteobacteria</taxon>
        <taxon>Rhodocyclales</taxon>
        <taxon>Zoogloeaceae</taxon>
        <taxon>Thauera</taxon>
    </lineage>
</organism>
<evidence type="ECO:0000313" key="1">
    <source>
        <dbReference type="EMBL" id="ENO87253.1"/>
    </source>
</evidence>
<dbReference type="EMBL" id="AMXD01000020">
    <property type="protein sequence ID" value="ENO87253.1"/>
    <property type="molecule type" value="Genomic_DNA"/>
</dbReference>
<protein>
    <submittedName>
        <fullName evidence="1">Uncharacterized protein</fullName>
    </submittedName>
</protein>
<proteinExistence type="predicted"/>
<accession>N6YYN2</accession>
<sequence>MTQAHAAATISTHRHRFDLALVVTTLCEVERLLPDAGFSLRSWAQTLARPLAENGHIEPARPGRGEGAFVVVDAVRPS</sequence>
<dbReference type="AlphaFoldDB" id="N6YYN2"/>
<reference evidence="1 2" key="1">
    <citation type="submission" date="2012-09" db="EMBL/GenBank/DDBJ databases">
        <title>Draft Genome Sequences of 6 Strains from Genus Thauera.</title>
        <authorList>
            <person name="Liu B."/>
            <person name="Shapleigh J.P."/>
            <person name="Frostegard A.H."/>
        </authorList>
    </citation>
    <scope>NUCLEOTIDE SEQUENCE [LARGE SCALE GENOMIC DNA]</scope>
    <source>
        <strain evidence="1 2">S2</strain>
    </source>
</reference>